<feature type="transmembrane region" description="Helical" evidence="1">
    <location>
        <begin position="212"/>
        <end position="233"/>
    </location>
</feature>
<dbReference type="AlphaFoldDB" id="A0A100WE29"/>
<evidence type="ECO:0000256" key="1">
    <source>
        <dbReference type="SAM" id="Phobius"/>
    </source>
</evidence>
<protein>
    <recommendedName>
        <fullName evidence="4">Transmembrane protein</fullName>
    </recommendedName>
</protein>
<evidence type="ECO:0008006" key="4">
    <source>
        <dbReference type="Google" id="ProtNLM"/>
    </source>
</evidence>
<proteinExistence type="predicted"/>
<dbReference type="EMBL" id="BCSY01000046">
    <property type="protein sequence ID" value="GAS96158.1"/>
    <property type="molecule type" value="Genomic_DNA"/>
</dbReference>
<dbReference type="SUPFAM" id="SSF81324">
    <property type="entry name" value="Voltage-gated potassium channels"/>
    <property type="match status" value="1"/>
</dbReference>
<feature type="transmembrane region" description="Helical" evidence="1">
    <location>
        <begin position="92"/>
        <end position="111"/>
    </location>
</feature>
<dbReference type="STRING" id="228230.RMCC_3124"/>
<reference evidence="3" key="2">
    <citation type="submission" date="2016-02" db="EMBL/GenBank/DDBJ databases">
        <title>Draft genome sequence of five rapidly growing Mycobacterium species.</title>
        <authorList>
            <person name="Katahira K."/>
            <person name="Gotou Y."/>
            <person name="Iida K."/>
            <person name="Ogura Y."/>
            <person name="Hayashi T."/>
        </authorList>
    </citation>
    <scope>NUCLEOTIDE SEQUENCE [LARGE SCALE GENOMIC DNA]</scope>
    <source>
        <strain evidence="3">JCM15298</strain>
    </source>
</reference>
<evidence type="ECO:0000313" key="2">
    <source>
        <dbReference type="EMBL" id="GAS96158.1"/>
    </source>
</evidence>
<dbReference type="Proteomes" id="UP000069443">
    <property type="component" value="Unassembled WGS sequence"/>
</dbReference>
<comment type="caution">
    <text evidence="2">The sequence shown here is derived from an EMBL/GenBank/DDBJ whole genome shotgun (WGS) entry which is preliminary data.</text>
</comment>
<name>A0A100WE29_MYCCR</name>
<dbReference type="RefSeq" id="WP_062657228.1">
    <property type="nucleotide sequence ID" value="NZ_BCSY01000046.1"/>
</dbReference>
<evidence type="ECO:0000313" key="3">
    <source>
        <dbReference type="Proteomes" id="UP000069443"/>
    </source>
</evidence>
<accession>A0A100WE29</accession>
<feature type="transmembrane region" description="Helical" evidence="1">
    <location>
        <begin position="123"/>
        <end position="145"/>
    </location>
</feature>
<keyword evidence="1" id="KW-0812">Transmembrane</keyword>
<keyword evidence="1" id="KW-0472">Membrane</keyword>
<gene>
    <name evidence="2" type="ORF">RMCC_3124</name>
</gene>
<keyword evidence="1" id="KW-1133">Transmembrane helix</keyword>
<feature type="transmembrane region" description="Helical" evidence="1">
    <location>
        <begin position="61"/>
        <end position="80"/>
    </location>
</feature>
<sequence>MEPNRETPAEAFVKRAEQRVPSWLRPGEPENRLPVLAAILVAVALQRAVPERYTVVPRWPLIVMELLLLVVLVAINPLRLTRRTTAARWGSLVLTIAITVDNTASAVVLDYRILSGDVSNDAAVLLGSGGAIFITNVLAFALWYWELDRGGPFARRAGEQPYPDFLFPQMSDPNTAEPGWRPTFVDYLYVSFTNVVAFSPTDTMPLARWAKMLMMVQALVSMSTVALVIARAVNVLK</sequence>
<reference evidence="3" key="1">
    <citation type="journal article" date="2016" name="Genome Announc.">
        <title>Draft Genome Sequences of Five Rapidly Growing Mycobacterium Species, M. thermoresistibile, M. fortuitum subsp. acetamidolyticum, M. canariasense, M. brisbanense, and M. novocastrense.</title>
        <authorList>
            <person name="Katahira K."/>
            <person name="Ogura Y."/>
            <person name="Gotoh Y."/>
            <person name="Hayashi T."/>
        </authorList>
    </citation>
    <scope>NUCLEOTIDE SEQUENCE [LARGE SCALE GENOMIC DNA]</scope>
    <source>
        <strain evidence="3">JCM15298</strain>
    </source>
</reference>
<keyword evidence="3" id="KW-1185">Reference proteome</keyword>
<organism evidence="2 3">
    <name type="scientific">Mycolicibacterium canariasense</name>
    <name type="common">Mycobacterium canariasense</name>
    <dbReference type="NCBI Taxonomy" id="228230"/>
    <lineage>
        <taxon>Bacteria</taxon>
        <taxon>Bacillati</taxon>
        <taxon>Actinomycetota</taxon>
        <taxon>Actinomycetes</taxon>
        <taxon>Mycobacteriales</taxon>
        <taxon>Mycobacteriaceae</taxon>
        <taxon>Mycolicibacterium</taxon>
    </lineage>
</organism>
<dbReference type="OrthoDB" id="5402524at2"/>